<name>A0A975IF99_9SPIR</name>
<dbReference type="InterPro" id="IPR004560">
    <property type="entry name" value="L-Ru-5P_3-Epase"/>
</dbReference>
<evidence type="ECO:0000256" key="1">
    <source>
        <dbReference type="NCBIfam" id="TIGR00542"/>
    </source>
</evidence>
<dbReference type="InterPro" id="IPR013022">
    <property type="entry name" value="Xyl_isomerase-like_TIM-brl"/>
</dbReference>
<dbReference type="RefSeq" id="WP_210119357.1">
    <property type="nucleotide sequence ID" value="NZ_CP054142.1"/>
</dbReference>
<accession>A0A975IF99</accession>
<dbReference type="KEGG" id="tpav:HRQ91_09695"/>
<dbReference type="PANTHER" id="PTHR12110:SF41">
    <property type="entry name" value="INOSOSE DEHYDRATASE"/>
    <property type="match status" value="1"/>
</dbReference>
<proteinExistence type="predicted"/>
<reference evidence="3 4" key="1">
    <citation type="journal article" date="2021" name="Microbiol. Resour. Announc.">
        <title>Complete Genome Sequences of Three Human Oral Treponema parvum Isolates.</title>
        <authorList>
            <person name="Zeng H."/>
            <person name="Watt R.M."/>
        </authorList>
    </citation>
    <scope>NUCLEOTIDE SEQUENCE [LARGE SCALE GENOMIC DNA]</scope>
    <source>
        <strain evidence="3 4">ATCC 700770</strain>
    </source>
</reference>
<dbReference type="GO" id="GO:0016861">
    <property type="term" value="F:intramolecular oxidoreductase activity, interconverting aldoses and ketoses"/>
    <property type="evidence" value="ECO:0007669"/>
    <property type="project" value="InterPro"/>
</dbReference>
<evidence type="ECO:0000313" key="4">
    <source>
        <dbReference type="Proteomes" id="UP000671908"/>
    </source>
</evidence>
<dbReference type="Pfam" id="PF01261">
    <property type="entry name" value="AP_endonuc_2"/>
    <property type="match status" value="1"/>
</dbReference>
<organism evidence="3 4">
    <name type="scientific">Treponema parvum</name>
    <dbReference type="NCBI Taxonomy" id="138851"/>
    <lineage>
        <taxon>Bacteria</taxon>
        <taxon>Pseudomonadati</taxon>
        <taxon>Spirochaetota</taxon>
        <taxon>Spirochaetia</taxon>
        <taxon>Spirochaetales</taxon>
        <taxon>Treponemataceae</taxon>
        <taxon>Treponema</taxon>
    </lineage>
</organism>
<keyword evidence="4" id="KW-1185">Reference proteome</keyword>
<dbReference type="InterPro" id="IPR050312">
    <property type="entry name" value="IolE/XylAMocC-like"/>
</dbReference>
<dbReference type="NCBIfam" id="NF009689">
    <property type="entry name" value="PRK13210.1"/>
    <property type="match status" value="1"/>
</dbReference>
<evidence type="ECO:0000313" key="3">
    <source>
        <dbReference type="EMBL" id="QTQ14713.1"/>
    </source>
</evidence>
<protein>
    <recommendedName>
        <fullName evidence="1">L-ribulose-5-phosphate 3-epimerase</fullName>
    </recommendedName>
</protein>
<keyword evidence="3" id="KW-0413">Isomerase</keyword>
<gene>
    <name evidence="3" type="ORF">HRQ91_09695</name>
</gene>
<dbReference type="GO" id="GO:0005975">
    <property type="term" value="P:carbohydrate metabolic process"/>
    <property type="evidence" value="ECO:0007669"/>
    <property type="project" value="InterPro"/>
</dbReference>
<dbReference type="InterPro" id="IPR036237">
    <property type="entry name" value="Xyl_isomerase-like_sf"/>
</dbReference>
<feature type="domain" description="Xylose isomerase-like TIM barrel" evidence="2">
    <location>
        <begin position="25"/>
        <end position="271"/>
    </location>
</feature>
<dbReference type="Gene3D" id="3.20.20.150">
    <property type="entry name" value="Divalent-metal-dependent TIM barrel enzymes"/>
    <property type="match status" value="1"/>
</dbReference>
<evidence type="ECO:0000259" key="2">
    <source>
        <dbReference type="Pfam" id="PF01261"/>
    </source>
</evidence>
<sequence length="285" mass="32642">MKHKYALGMYEKAVPADLSWKEKLTAAKDARYDFMEVSIDETDEKLSRLDMTKTELRRIIDAQFETELPIRSLCLSAHRKYPLGSNDPKIEAKSLEIMEKSLEFSAKIGVRVIMLAGYDVYYETSTEETVLRFGRNLEKCVEMASRSGIILAFETMETPFMNTTEKAMNYVNKINSAFLSVYPDIGNINNAAITYGNDVLDDLKKAQGHIVGLHLKETVPGKFRDMMYGQGIVDFPSAIKTAWEMGVRRYVTEFWYLGEADWKERLSFARKTMGNLLDIQEKRAT</sequence>
<dbReference type="PANTHER" id="PTHR12110">
    <property type="entry name" value="HYDROXYPYRUVATE ISOMERASE"/>
    <property type="match status" value="1"/>
</dbReference>
<dbReference type="Proteomes" id="UP000671908">
    <property type="component" value="Chromosome"/>
</dbReference>
<dbReference type="NCBIfam" id="TIGR00542">
    <property type="entry name" value="hxl6Piso_put"/>
    <property type="match status" value="1"/>
</dbReference>
<dbReference type="SUPFAM" id="SSF51658">
    <property type="entry name" value="Xylose isomerase-like"/>
    <property type="match status" value="1"/>
</dbReference>
<dbReference type="AlphaFoldDB" id="A0A975IF99"/>
<dbReference type="EMBL" id="CP054142">
    <property type="protein sequence ID" value="QTQ14713.1"/>
    <property type="molecule type" value="Genomic_DNA"/>
</dbReference>